<dbReference type="InterPro" id="IPR054722">
    <property type="entry name" value="PolX-like_BBD"/>
</dbReference>
<comment type="caution">
    <text evidence="2">The sequence shown here is derived from an EMBL/GenBank/DDBJ whole genome shotgun (WGS) entry which is preliminary data.</text>
</comment>
<accession>A0AAV3PME6</accession>
<reference evidence="2 3" key="1">
    <citation type="submission" date="2024-01" db="EMBL/GenBank/DDBJ databases">
        <title>The complete chloroplast genome sequence of Lithospermum erythrorhizon: insights into the phylogenetic relationship among Boraginaceae species and the maternal lineages of purple gromwells.</title>
        <authorList>
            <person name="Okada T."/>
            <person name="Watanabe K."/>
        </authorList>
    </citation>
    <scope>NUCLEOTIDE SEQUENCE [LARGE SCALE GENOMIC DNA]</scope>
</reference>
<dbReference type="Pfam" id="PF22936">
    <property type="entry name" value="Pol_BBD"/>
    <property type="match status" value="1"/>
</dbReference>
<dbReference type="EMBL" id="BAABME010018153">
    <property type="protein sequence ID" value="GAA0152799.1"/>
    <property type="molecule type" value="Genomic_DNA"/>
</dbReference>
<organism evidence="2 3">
    <name type="scientific">Lithospermum erythrorhizon</name>
    <name type="common">Purple gromwell</name>
    <name type="synonym">Lithospermum officinale var. erythrorhizon</name>
    <dbReference type="NCBI Taxonomy" id="34254"/>
    <lineage>
        <taxon>Eukaryota</taxon>
        <taxon>Viridiplantae</taxon>
        <taxon>Streptophyta</taxon>
        <taxon>Embryophyta</taxon>
        <taxon>Tracheophyta</taxon>
        <taxon>Spermatophyta</taxon>
        <taxon>Magnoliopsida</taxon>
        <taxon>eudicotyledons</taxon>
        <taxon>Gunneridae</taxon>
        <taxon>Pentapetalae</taxon>
        <taxon>asterids</taxon>
        <taxon>lamiids</taxon>
        <taxon>Boraginales</taxon>
        <taxon>Boraginaceae</taxon>
        <taxon>Boraginoideae</taxon>
        <taxon>Lithospermeae</taxon>
        <taxon>Lithospermum</taxon>
    </lineage>
</organism>
<keyword evidence="3" id="KW-1185">Reference proteome</keyword>
<feature type="domain" description="Retrovirus-related Pol polyprotein from transposon TNT 1-94-like beta-barrel" evidence="1">
    <location>
        <begin position="1"/>
        <end position="51"/>
    </location>
</feature>
<evidence type="ECO:0000259" key="1">
    <source>
        <dbReference type="Pfam" id="PF22936"/>
    </source>
</evidence>
<evidence type="ECO:0000313" key="2">
    <source>
        <dbReference type="EMBL" id="GAA0152799.1"/>
    </source>
</evidence>
<dbReference type="AlphaFoldDB" id="A0AAV3PME6"/>
<name>A0AAV3PME6_LITER</name>
<protein>
    <recommendedName>
        <fullName evidence="1">Retrovirus-related Pol polyprotein from transposon TNT 1-94-like beta-barrel domain-containing protein</fullName>
    </recommendedName>
</protein>
<gene>
    <name evidence="2" type="ORF">LIER_37564</name>
</gene>
<evidence type="ECO:0000313" key="3">
    <source>
        <dbReference type="Proteomes" id="UP001454036"/>
    </source>
</evidence>
<proteinExistence type="predicted"/>
<dbReference type="Proteomes" id="UP001454036">
    <property type="component" value="Unassembled WGS sequence"/>
</dbReference>
<sequence length="87" mass="9607">MGNNGQANVIGMRDISVKTNNGTTLILKGEKHIPDLRFNLLSVGKLDDEGFENSFSRDEWKLKKGSMVVAKGKRLSNLYVVQLGVSK</sequence>